<proteinExistence type="predicted"/>
<organism evidence="1 2">
    <name type="scientific">Globisporangium ultimum (strain ATCC 200006 / CBS 805.95 / DAOM BR144)</name>
    <name type="common">Pythium ultimum</name>
    <dbReference type="NCBI Taxonomy" id="431595"/>
    <lineage>
        <taxon>Eukaryota</taxon>
        <taxon>Sar</taxon>
        <taxon>Stramenopiles</taxon>
        <taxon>Oomycota</taxon>
        <taxon>Peronosporomycetes</taxon>
        <taxon>Pythiales</taxon>
        <taxon>Pythiaceae</taxon>
        <taxon>Globisporangium</taxon>
    </lineage>
</organism>
<sequence length="175" mass="19082">MLTLRFETEDGCERDWKRQSLPPASGIHSLKRSRPRTVSSCSLECGTDKASLEGYCCTCGQKSNLCHVESPIEEDVKGDAFLPNYGCTLTSGALDFSFGGDFEADGEDFDLGPPPPSGPVLYEPKCRTALNQTVIQQLRPQPSGSFRASVKQVTASSSARSSSRKRHMVTEALTW</sequence>
<reference evidence="2" key="1">
    <citation type="journal article" date="2010" name="Genome Biol.">
        <title>Genome sequence of the necrotrophic plant pathogen Pythium ultimum reveals original pathogenicity mechanisms and effector repertoire.</title>
        <authorList>
            <person name="Levesque C.A."/>
            <person name="Brouwer H."/>
            <person name="Cano L."/>
            <person name="Hamilton J.P."/>
            <person name="Holt C."/>
            <person name="Huitema E."/>
            <person name="Raffaele S."/>
            <person name="Robideau G.P."/>
            <person name="Thines M."/>
            <person name="Win J."/>
            <person name="Zerillo M.M."/>
            <person name="Beakes G.W."/>
            <person name="Boore J.L."/>
            <person name="Busam D."/>
            <person name="Dumas B."/>
            <person name="Ferriera S."/>
            <person name="Fuerstenberg S.I."/>
            <person name="Gachon C.M."/>
            <person name="Gaulin E."/>
            <person name="Govers F."/>
            <person name="Grenville-Briggs L."/>
            <person name="Horner N."/>
            <person name="Hostetler J."/>
            <person name="Jiang R.H."/>
            <person name="Johnson J."/>
            <person name="Krajaejun T."/>
            <person name="Lin H."/>
            <person name="Meijer H.J."/>
            <person name="Moore B."/>
            <person name="Morris P."/>
            <person name="Phuntmart V."/>
            <person name="Puiu D."/>
            <person name="Shetty J."/>
            <person name="Stajich J.E."/>
            <person name="Tripathy S."/>
            <person name="Wawra S."/>
            <person name="van West P."/>
            <person name="Whitty B.R."/>
            <person name="Coutinho P.M."/>
            <person name="Henrissat B."/>
            <person name="Martin F."/>
            <person name="Thomas P.D."/>
            <person name="Tyler B.M."/>
            <person name="De Vries R.P."/>
            <person name="Kamoun S."/>
            <person name="Yandell M."/>
            <person name="Tisserat N."/>
            <person name="Buell C.R."/>
        </authorList>
    </citation>
    <scope>NUCLEOTIDE SEQUENCE</scope>
    <source>
        <strain evidence="2">DAOM:BR144</strain>
    </source>
</reference>
<dbReference type="AlphaFoldDB" id="K3W657"/>
<dbReference type="InParanoid" id="K3W657"/>
<dbReference type="Proteomes" id="UP000019132">
    <property type="component" value="Unassembled WGS sequence"/>
</dbReference>
<dbReference type="VEuPathDB" id="FungiDB:PYU1_G000448"/>
<keyword evidence="2" id="KW-1185">Reference proteome</keyword>
<reference evidence="1" key="3">
    <citation type="submission" date="2015-02" db="UniProtKB">
        <authorList>
            <consortium name="EnsemblProtists"/>
        </authorList>
    </citation>
    <scope>IDENTIFICATION</scope>
    <source>
        <strain evidence="1">DAOM BR144</strain>
    </source>
</reference>
<dbReference type="eggNOG" id="ENOG502T44X">
    <property type="taxonomic scope" value="Eukaryota"/>
</dbReference>
<accession>K3W657</accession>
<name>K3W657_GLOUD</name>
<dbReference type="HOGENOM" id="CLU_1535550_0_0_1"/>
<evidence type="ECO:0000313" key="2">
    <source>
        <dbReference type="Proteomes" id="UP000019132"/>
    </source>
</evidence>
<protein>
    <submittedName>
        <fullName evidence="1">Uncharacterized protein</fullName>
    </submittedName>
</protein>
<reference evidence="2" key="2">
    <citation type="submission" date="2010-04" db="EMBL/GenBank/DDBJ databases">
        <authorList>
            <person name="Buell R."/>
            <person name="Hamilton J."/>
            <person name="Hostetler J."/>
        </authorList>
    </citation>
    <scope>NUCLEOTIDE SEQUENCE [LARGE SCALE GENOMIC DNA]</scope>
    <source>
        <strain evidence="2">DAOM:BR144</strain>
    </source>
</reference>
<evidence type="ECO:0000313" key="1">
    <source>
        <dbReference type="EnsemblProtists" id="PYU1_T000448"/>
    </source>
</evidence>
<dbReference type="EMBL" id="GL376636">
    <property type="status" value="NOT_ANNOTATED_CDS"/>
    <property type="molecule type" value="Genomic_DNA"/>
</dbReference>
<dbReference type="EnsemblProtists" id="PYU1_T000448">
    <property type="protein sequence ID" value="PYU1_T000448"/>
    <property type="gene ID" value="PYU1_G000448"/>
</dbReference>